<gene>
    <name evidence="1" type="ORF">QYF61_014217</name>
</gene>
<evidence type="ECO:0000313" key="1">
    <source>
        <dbReference type="EMBL" id="KAK4818487.1"/>
    </source>
</evidence>
<reference evidence="1 2" key="1">
    <citation type="journal article" date="2023" name="J. Hered.">
        <title>Chromosome-level genome of the wood stork (Mycteria americana) provides insight into avian chromosome evolution.</title>
        <authorList>
            <person name="Flamio R. Jr."/>
            <person name="Ramstad K.M."/>
        </authorList>
    </citation>
    <scope>NUCLEOTIDE SEQUENCE [LARGE SCALE GENOMIC DNA]</scope>
    <source>
        <strain evidence="1">JAX WOST 10</strain>
    </source>
</reference>
<comment type="caution">
    <text evidence="1">The sequence shown here is derived from an EMBL/GenBank/DDBJ whole genome shotgun (WGS) entry which is preliminary data.</text>
</comment>
<evidence type="ECO:0000313" key="2">
    <source>
        <dbReference type="Proteomes" id="UP001333110"/>
    </source>
</evidence>
<name>A0AAN7N270_MYCAM</name>
<accession>A0AAN7N270</accession>
<organism evidence="1 2">
    <name type="scientific">Mycteria americana</name>
    <name type="common">Wood stork</name>
    <dbReference type="NCBI Taxonomy" id="33587"/>
    <lineage>
        <taxon>Eukaryota</taxon>
        <taxon>Metazoa</taxon>
        <taxon>Chordata</taxon>
        <taxon>Craniata</taxon>
        <taxon>Vertebrata</taxon>
        <taxon>Euteleostomi</taxon>
        <taxon>Archelosauria</taxon>
        <taxon>Archosauria</taxon>
        <taxon>Dinosauria</taxon>
        <taxon>Saurischia</taxon>
        <taxon>Theropoda</taxon>
        <taxon>Coelurosauria</taxon>
        <taxon>Aves</taxon>
        <taxon>Neognathae</taxon>
        <taxon>Neoaves</taxon>
        <taxon>Aequornithes</taxon>
        <taxon>Ciconiiformes</taxon>
        <taxon>Ciconiidae</taxon>
        <taxon>Mycteria</taxon>
    </lineage>
</organism>
<dbReference type="EMBL" id="JAUNZN010000007">
    <property type="protein sequence ID" value="KAK4818487.1"/>
    <property type="molecule type" value="Genomic_DNA"/>
</dbReference>
<keyword evidence="2" id="KW-1185">Reference proteome</keyword>
<dbReference type="AlphaFoldDB" id="A0AAN7N270"/>
<sequence>MSETWWDNSPPWSTAMDVYWFFGKDGLGEQGGGVILSTESSRESQDLCLGREDEAALAAKKDLRVLVDSKFNMSQQCALVANKASRILGCIRQTTRGGGKWFFPTAQPW</sequence>
<proteinExistence type="predicted"/>
<dbReference type="Proteomes" id="UP001333110">
    <property type="component" value="Unassembled WGS sequence"/>
</dbReference>
<protein>
    <submittedName>
        <fullName evidence="1">Uncharacterized protein</fullName>
    </submittedName>
</protein>